<proteinExistence type="predicted"/>
<protein>
    <submittedName>
        <fullName evidence="1">CDP-glycerol--glycerophosphate glycerophosphotransferase</fullName>
    </submittedName>
</protein>
<reference evidence="2" key="1">
    <citation type="journal article" date="2019" name="Int. J. Syst. Evol. Microbiol.">
        <title>The Global Catalogue of Microorganisms (GCM) 10K type strain sequencing project: providing services to taxonomists for standard genome sequencing and annotation.</title>
        <authorList>
            <consortium name="The Broad Institute Genomics Platform"/>
            <consortium name="The Broad Institute Genome Sequencing Center for Infectious Disease"/>
            <person name="Wu L."/>
            <person name="Ma J."/>
        </authorList>
    </citation>
    <scope>NUCLEOTIDE SEQUENCE [LARGE SCALE GENOMIC DNA]</scope>
    <source>
        <strain evidence="2">CGMCC 1.15339</strain>
    </source>
</reference>
<dbReference type="SUPFAM" id="SSF53756">
    <property type="entry name" value="UDP-Glycosyltransferase/glycogen phosphorylase"/>
    <property type="match status" value="1"/>
</dbReference>
<dbReference type="Pfam" id="PF04464">
    <property type="entry name" value="Glyphos_transf"/>
    <property type="match status" value="1"/>
</dbReference>
<dbReference type="PIRSF" id="PIRSF028458">
    <property type="entry name" value="UCP028458_glyceroPtfrase"/>
    <property type="match status" value="1"/>
</dbReference>
<sequence length="350" mass="40268">MSKKRYLFYISQNYSYAILRPLQKTILARGDEVRWFLAGNEVDDKYLKPSEARLMTIEETIQWQPQAVFVPGNIVPSFIPGVKVSVFHGFGTVKIDGLGRNGHFTIRHCFDLYCTQGPESTEPFQRLAEKHGTFKVVETGWPTLDPLFKPDDSVITKRDDRPVILFCSTFSPRFSCAAAVYDKVKQLSQDNKWRWLVQFHPKMNRDVVEKYKQLENDNLSFVETDDVLPLLKEADVMLCDTSSVLIMFLLQGKPVVTFDNKIGGSHLININKVDDIESALERALTYPPTLLKEIEHYCESMHPNRDGCSSERVLAETDKLIDNGLVGLKRKPLNIIRNYKMRKILGYWKL</sequence>
<gene>
    <name evidence="1" type="ORF">GCM10011607_18080</name>
</gene>
<accession>A0ABQ1J4M3</accession>
<dbReference type="Proteomes" id="UP000617555">
    <property type="component" value="Unassembled WGS sequence"/>
</dbReference>
<dbReference type="InterPro" id="IPR016886">
    <property type="entry name" value="UCP028458_glyceroPtfrase"/>
</dbReference>
<name>A0ABQ1J4M3_9GAMM</name>
<evidence type="ECO:0000313" key="2">
    <source>
        <dbReference type="Proteomes" id="UP000617555"/>
    </source>
</evidence>
<dbReference type="EMBL" id="BMII01000013">
    <property type="protein sequence ID" value="GGB57890.1"/>
    <property type="molecule type" value="Genomic_DNA"/>
</dbReference>
<dbReference type="InterPro" id="IPR043148">
    <property type="entry name" value="TagF_C"/>
</dbReference>
<keyword evidence="2" id="KW-1185">Reference proteome</keyword>
<dbReference type="RefSeq" id="WP_188739030.1">
    <property type="nucleotide sequence ID" value="NZ_BMII01000013.1"/>
</dbReference>
<organism evidence="1 2">
    <name type="scientific">Shewanella inventionis</name>
    <dbReference type="NCBI Taxonomy" id="1738770"/>
    <lineage>
        <taxon>Bacteria</taxon>
        <taxon>Pseudomonadati</taxon>
        <taxon>Pseudomonadota</taxon>
        <taxon>Gammaproteobacteria</taxon>
        <taxon>Alteromonadales</taxon>
        <taxon>Shewanellaceae</taxon>
        <taxon>Shewanella</taxon>
    </lineage>
</organism>
<comment type="caution">
    <text evidence="1">The sequence shown here is derived from an EMBL/GenBank/DDBJ whole genome shotgun (WGS) entry which is preliminary data.</text>
</comment>
<dbReference type="InterPro" id="IPR007554">
    <property type="entry name" value="Glycerophosphate_synth"/>
</dbReference>
<dbReference type="Gene3D" id="3.40.50.12580">
    <property type="match status" value="1"/>
</dbReference>
<evidence type="ECO:0000313" key="1">
    <source>
        <dbReference type="EMBL" id="GGB57890.1"/>
    </source>
</evidence>